<dbReference type="EMBL" id="FNTX01000002">
    <property type="protein sequence ID" value="SEE95561.1"/>
    <property type="molecule type" value="Genomic_DNA"/>
</dbReference>
<protein>
    <submittedName>
        <fullName evidence="2">Dihydrofolate reductase</fullName>
    </submittedName>
</protein>
<evidence type="ECO:0000313" key="3">
    <source>
        <dbReference type="Proteomes" id="UP000199220"/>
    </source>
</evidence>
<proteinExistence type="predicted"/>
<dbReference type="Proteomes" id="UP000199220">
    <property type="component" value="Unassembled WGS sequence"/>
</dbReference>
<keyword evidence="3" id="KW-1185">Reference proteome</keyword>
<name>A0A1H5N3U6_9MICO</name>
<dbReference type="RefSeq" id="WP_089774762.1">
    <property type="nucleotide sequence ID" value="NZ_FNTX01000002.1"/>
</dbReference>
<evidence type="ECO:0000259" key="1">
    <source>
        <dbReference type="Pfam" id="PF01872"/>
    </source>
</evidence>
<reference evidence="3" key="1">
    <citation type="submission" date="2016-10" db="EMBL/GenBank/DDBJ databases">
        <authorList>
            <person name="Varghese N."/>
            <person name="Submissions S."/>
        </authorList>
    </citation>
    <scope>NUCLEOTIDE SEQUENCE [LARGE SCALE GENOMIC DNA]</scope>
    <source>
        <strain evidence="3">DSM 21368</strain>
    </source>
</reference>
<evidence type="ECO:0000313" key="2">
    <source>
        <dbReference type="EMBL" id="SEE95561.1"/>
    </source>
</evidence>
<accession>A0A1H5N3U6</accession>
<dbReference type="PANTHER" id="PTHR38011:SF11">
    <property type="entry name" value="2,5-DIAMINO-6-RIBOSYLAMINO-4(3H)-PYRIMIDINONE 5'-PHOSPHATE REDUCTASE"/>
    <property type="match status" value="1"/>
</dbReference>
<gene>
    <name evidence="2" type="ORF">SAMN04488554_3856</name>
</gene>
<dbReference type="Pfam" id="PF01872">
    <property type="entry name" value="RibD_C"/>
    <property type="match status" value="1"/>
</dbReference>
<feature type="domain" description="Bacterial bifunctional deaminase-reductase C-terminal" evidence="1">
    <location>
        <begin position="5"/>
        <end position="191"/>
    </location>
</feature>
<dbReference type="PANTHER" id="PTHR38011">
    <property type="entry name" value="DIHYDROFOLATE REDUCTASE FAMILY PROTEIN (AFU_ORTHOLOGUE AFUA_8G06820)"/>
    <property type="match status" value="1"/>
</dbReference>
<dbReference type="AlphaFoldDB" id="A0A1H5N3U6"/>
<dbReference type="GO" id="GO:0009231">
    <property type="term" value="P:riboflavin biosynthetic process"/>
    <property type="evidence" value="ECO:0007669"/>
    <property type="project" value="InterPro"/>
</dbReference>
<dbReference type="OrthoDB" id="3820697at2"/>
<sequence>MAATVLDMSMSLDGFIAGPNLSRENGLGDGGSRLHEWFLGPTGSFDDRVLAPLSGPDERAFDEIMATGAVLVGRGTIEPAGAWNGDHHDGVPIVVMSRHPVPPEFAGYERVRYVSDLADAVRLAREGAGERDVLVHGAEMAQLLLRAGELNVIQLHLVPVLLGQGRRLFEGMPAEQTELAQVRAEQGREALHLRYRVLSK</sequence>
<dbReference type="STRING" id="648782.SAMN04488554_3856"/>
<dbReference type="InterPro" id="IPR024072">
    <property type="entry name" value="DHFR-like_dom_sf"/>
</dbReference>
<organism evidence="2 3">
    <name type="scientific">Ruania alba</name>
    <dbReference type="NCBI Taxonomy" id="648782"/>
    <lineage>
        <taxon>Bacteria</taxon>
        <taxon>Bacillati</taxon>
        <taxon>Actinomycetota</taxon>
        <taxon>Actinomycetes</taxon>
        <taxon>Micrococcales</taxon>
        <taxon>Ruaniaceae</taxon>
        <taxon>Ruania</taxon>
    </lineage>
</organism>
<dbReference type="Gene3D" id="3.40.430.10">
    <property type="entry name" value="Dihydrofolate Reductase, subunit A"/>
    <property type="match status" value="1"/>
</dbReference>
<dbReference type="SUPFAM" id="SSF53597">
    <property type="entry name" value="Dihydrofolate reductase-like"/>
    <property type="match status" value="1"/>
</dbReference>
<dbReference type="GO" id="GO:0008703">
    <property type="term" value="F:5-amino-6-(5-phosphoribosylamino)uracil reductase activity"/>
    <property type="evidence" value="ECO:0007669"/>
    <property type="project" value="InterPro"/>
</dbReference>
<dbReference type="InterPro" id="IPR002734">
    <property type="entry name" value="RibDG_C"/>
</dbReference>
<dbReference type="InterPro" id="IPR050765">
    <property type="entry name" value="Riboflavin_Biosynth_HTPR"/>
</dbReference>